<proteinExistence type="predicted"/>
<keyword evidence="3" id="KW-1185">Reference proteome</keyword>
<gene>
    <name evidence="2" type="ORF">CSUI_010250</name>
</gene>
<evidence type="ECO:0000313" key="2">
    <source>
        <dbReference type="EMBL" id="PHJ15937.1"/>
    </source>
</evidence>
<reference evidence="2 3" key="1">
    <citation type="journal article" date="2017" name="Int. J. Parasitol.">
        <title>The genome of the protozoan parasite Cystoisospora suis and a reverse vaccinology approach to identify vaccine candidates.</title>
        <authorList>
            <person name="Palmieri N."/>
            <person name="Shrestha A."/>
            <person name="Ruttkowski B."/>
            <person name="Beck T."/>
            <person name="Vogl C."/>
            <person name="Tomley F."/>
            <person name="Blake D.P."/>
            <person name="Joachim A."/>
        </authorList>
    </citation>
    <scope>NUCLEOTIDE SEQUENCE [LARGE SCALE GENOMIC DNA]</scope>
    <source>
        <strain evidence="2 3">Wien I</strain>
    </source>
</reference>
<dbReference type="RefSeq" id="XP_067917669.1">
    <property type="nucleotide sequence ID" value="XM_068070355.1"/>
</dbReference>
<protein>
    <submittedName>
        <fullName evidence="2">Uncharacterized protein</fullName>
    </submittedName>
</protein>
<evidence type="ECO:0000256" key="1">
    <source>
        <dbReference type="SAM" id="MobiDB-lite"/>
    </source>
</evidence>
<feature type="non-terminal residue" evidence="2">
    <location>
        <position position="42"/>
    </location>
</feature>
<sequence length="42" mass="4388">AAAGAGRGGDRRGSSRRKPALTGLGREGERPERPVFPSPNRS</sequence>
<evidence type="ECO:0000313" key="3">
    <source>
        <dbReference type="Proteomes" id="UP000221165"/>
    </source>
</evidence>
<dbReference type="VEuPathDB" id="ToxoDB:CSUI_010250"/>
<organism evidence="2 3">
    <name type="scientific">Cystoisospora suis</name>
    <dbReference type="NCBI Taxonomy" id="483139"/>
    <lineage>
        <taxon>Eukaryota</taxon>
        <taxon>Sar</taxon>
        <taxon>Alveolata</taxon>
        <taxon>Apicomplexa</taxon>
        <taxon>Conoidasida</taxon>
        <taxon>Coccidia</taxon>
        <taxon>Eucoccidiorida</taxon>
        <taxon>Eimeriorina</taxon>
        <taxon>Sarcocystidae</taxon>
        <taxon>Cystoisospora</taxon>
    </lineage>
</organism>
<dbReference type="EMBL" id="MIGC01006989">
    <property type="protein sequence ID" value="PHJ15937.1"/>
    <property type="molecule type" value="Genomic_DNA"/>
</dbReference>
<dbReference type="AlphaFoldDB" id="A0A2C6KEI0"/>
<dbReference type="GeneID" id="94433566"/>
<feature type="non-terminal residue" evidence="2">
    <location>
        <position position="1"/>
    </location>
</feature>
<comment type="caution">
    <text evidence="2">The sequence shown here is derived from an EMBL/GenBank/DDBJ whole genome shotgun (WGS) entry which is preliminary data.</text>
</comment>
<accession>A0A2C6KEI0</accession>
<name>A0A2C6KEI0_9APIC</name>
<dbReference type="Proteomes" id="UP000221165">
    <property type="component" value="Unassembled WGS sequence"/>
</dbReference>
<feature type="region of interest" description="Disordered" evidence="1">
    <location>
        <begin position="1"/>
        <end position="42"/>
    </location>
</feature>